<protein>
    <submittedName>
        <fullName evidence="1">Uncharacterized protein</fullName>
    </submittedName>
</protein>
<dbReference type="AlphaFoldDB" id="A0A328B281"/>
<gene>
    <name evidence="1" type="ORF">DJ021_16595</name>
</gene>
<accession>A0A328B281</accession>
<name>A0A328B281_9CAUL</name>
<comment type="caution">
    <text evidence="1">The sequence shown here is derived from an EMBL/GenBank/DDBJ whole genome shotgun (WGS) entry which is preliminary data.</text>
</comment>
<evidence type="ECO:0000313" key="1">
    <source>
        <dbReference type="EMBL" id="RAK61303.1"/>
    </source>
</evidence>
<reference evidence="2" key="1">
    <citation type="submission" date="2018-05" db="EMBL/GenBank/DDBJ databases">
        <authorList>
            <person name="Li X."/>
        </authorList>
    </citation>
    <scope>NUCLEOTIDE SEQUENCE [LARGE SCALE GENOMIC DNA]</scope>
    <source>
        <strain evidence="2">HKS-05</strain>
    </source>
</reference>
<organism evidence="1 2">
    <name type="scientific">Phenylobacterium hankyongense</name>
    <dbReference type="NCBI Taxonomy" id="1813876"/>
    <lineage>
        <taxon>Bacteria</taxon>
        <taxon>Pseudomonadati</taxon>
        <taxon>Pseudomonadota</taxon>
        <taxon>Alphaproteobacteria</taxon>
        <taxon>Caulobacterales</taxon>
        <taxon>Caulobacteraceae</taxon>
        <taxon>Phenylobacterium</taxon>
    </lineage>
</organism>
<sequence length="87" mass="8961">MTVSGPIPEGPTTAPVTYFVFDKARNAIVGNLTLPNASPISRAFQLNVKVPDLSDSLDVGVFDAAGDFVSAGFKVEAPTRPQGAIGA</sequence>
<dbReference type="EMBL" id="QFYP01000001">
    <property type="protein sequence ID" value="RAK61303.1"/>
    <property type="molecule type" value="Genomic_DNA"/>
</dbReference>
<evidence type="ECO:0000313" key="2">
    <source>
        <dbReference type="Proteomes" id="UP000249842"/>
    </source>
</evidence>
<keyword evidence="2" id="KW-1185">Reference proteome</keyword>
<proteinExistence type="predicted"/>
<dbReference type="Proteomes" id="UP000249842">
    <property type="component" value="Unassembled WGS sequence"/>
</dbReference>